<dbReference type="InterPro" id="IPR051015">
    <property type="entry name" value="EvgA-like"/>
</dbReference>
<dbReference type="EMBL" id="RKQK01000001">
    <property type="protein sequence ID" value="RPE71153.1"/>
    <property type="molecule type" value="Genomic_DNA"/>
</dbReference>
<gene>
    <name evidence="6" type="ORF">EDD53_0267</name>
</gene>
<protein>
    <submittedName>
        <fullName evidence="6">LuxR family two component transcriptional regulator</fullName>
    </submittedName>
</protein>
<dbReference type="CDD" id="cd06170">
    <property type="entry name" value="LuxR_C_like"/>
    <property type="match status" value="1"/>
</dbReference>
<evidence type="ECO:0000313" key="6">
    <source>
        <dbReference type="EMBL" id="RPE71153.1"/>
    </source>
</evidence>
<proteinExistence type="predicted"/>
<dbReference type="Gene3D" id="3.40.50.2300">
    <property type="match status" value="1"/>
</dbReference>
<dbReference type="GO" id="GO:0003677">
    <property type="term" value="F:DNA binding"/>
    <property type="evidence" value="ECO:0007669"/>
    <property type="project" value="UniProtKB-KW"/>
</dbReference>
<dbReference type="Pfam" id="PF00196">
    <property type="entry name" value="GerE"/>
    <property type="match status" value="1"/>
</dbReference>
<dbReference type="InterPro" id="IPR000792">
    <property type="entry name" value="Tscrpt_reg_LuxR_C"/>
</dbReference>
<evidence type="ECO:0000259" key="5">
    <source>
        <dbReference type="PROSITE" id="PS50110"/>
    </source>
</evidence>
<feature type="domain" description="HTH luxR-type" evidence="4">
    <location>
        <begin position="149"/>
        <end position="214"/>
    </location>
</feature>
<dbReference type="OrthoDB" id="3679796at2"/>
<name>A0A3N4UL34_9RHOB</name>
<dbReference type="RefSeq" id="WP_123791395.1">
    <property type="nucleotide sequence ID" value="NZ_RKQK01000001.1"/>
</dbReference>
<evidence type="ECO:0000259" key="4">
    <source>
        <dbReference type="PROSITE" id="PS50043"/>
    </source>
</evidence>
<dbReference type="InterPro" id="IPR058245">
    <property type="entry name" value="NreC/VraR/RcsB-like_REC"/>
</dbReference>
<evidence type="ECO:0000256" key="3">
    <source>
        <dbReference type="PROSITE-ProRule" id="PRU00169"/>
    </source>
</evidence>
<reference evidence="6 7" key="1">
    <citation type="submission" date="2018-11" db="EMBL/GenBank/DDBJ databases">
        <title>Genomic Encyclopedia of Type Strains, Phase IV (KMG-IV): sequencing the most valuable type-strain genomes for metagenomic binning, comparative biology and taxonomic classification.</title>
        <authorList>
            <person name="Goeker M."/>
        </authorList>
    </citation>
    <scope>NUCLEOTIDE SEQUENCE [LARGE SCALE GENOMIC DNA]</scope>
    <source>
        <strain evidence="6 7">DSM 104731</strain>
    </source>
</reference>
<dbReference type="InterPro" id="IPR001789">
    <property type="entry name" value="Sig_transdc_resp-reg_receiver"/>
</dbReference>
<dbReference type="GO" id="GO:0000160">
    <property type="term" value="P:phosphorelay signal transduction system"/>
    <property type="evidence" value="ECO:0007669"/>
    <property type="project" value="InterPro"/>
</dbReference>
<keyword evidence="1 3" id="KW-0597">Phosphoprotein</keyword>
<dbReference type="Proteomes" id="UP000269689">
    <property type="component" value="Unassembled WGS sequence"/>
</dbReference>
<dbReference type="PANTHER" id="PTHR45566:SF2">
    <property type="entry name" value="NARL SUBFAMILY"/>
    <property type="match status" value="1"/>
</dbReference>
<dbReference type="SMART" id="SM00421">
    <property type="entry name" value="HTH_LUXR"/>
    <property type="match status" value="1"/>
</dbReference>
<dbReference type="SUPFAM" id="SSF52172">
    <property type="entry name" value="CheY-like"/>
    <property type="match status" value="1"/>
</dbReference>
<dbReference type="GO" id="GO:0006355">
    <property type="term" value="P:regulation of DNA-templated transcription"/>
    <property type="evidence" value="ECO:0007669"/>
    <property type="project" value="InterPro"/>
</dbReference>
<dbReference type="Pfam" id="PF00072">
    <property type="entry name" value="Response_reg"/>
    <property type="match status" value="1"/>
</dbReference>
<evidence type="ECO:0000256" key="2">
    <source>
        <dbReference type="ARBA" id="ARBA00023125"/>
    </source>
</evidence>
<dbReference type="PANTHER" id="PTHR45566">
    <property type="entry name" value="HTH-TYPE TRANSCRIPTIONAL REGULATOR YHJB-RELATED"/>
    <property type="match status" value="1"/>
</dbReference>
<organism evidence="6 7">
    <name type="scientific">Pacificibacter maritimus</name>
    <dbReference type="NCBI Taxonomy" id="762213"/>
    <lineage>
        <taxon>Bacteria</taxon>
        <taxon>Pseudomonadati</taxon>
        <taxon>Pseudomonadota</taxon>
        <taxon>Alphaproteobacteria</taxon>
        <taxon>Rhodobacterales</taxon>
        <taxon>Roseobacteraceae</taxon>
        <taxon>Pacificibacter</taxon>
    </lineage>
</organism>
<accession>A0A3N4UL34</accession>
<feature type="domain" description="Response regulatory" evidence="5">
    <location>
        <begin position="15"/>
        <end position="132"/>
    </location>
</feature>
<evidence type="ECO:0000313" key="7">
    <source>
        <dbReference type="Proteomes" id="UP000269689"/>
    </source>
</evidence>
<dbReference type="SMART" id="SM00448">
    <property type="entry name" value="REC"/>
    <property type="match status" value="1"/>
</dbReference>
<sequence>MSEFPLQSSSVEKISVLIADDHSLVADALQAVLNSEPDFTSETSSNLTATLELLQSDERRFDIIMLDISMPGMDGLRSVSQVIEVAKNSAVVVFSGTSDDEFIWRAIELGAKGFISKEQPFKSFATTLRLIADGNEFVPMALSRRGAKITDTQIQIDDRERFILMAVSEGKTNKMIAAETDSTEVAIKMKMRSICTKLDAKNRTHAVVVARQKSLI</sequence>
<keyword evidence="2" id="KW-0238">DNA-binding</keyword>
<keyword evidence="7" id="KW-1185">Reference proteome</keyword>
<dbReference type="SUPFAM" id="SSF46894">
    <property type="entry name" value="C-terminal effector domain of the bipartite response regulators"/>
    <property type="match status" value="1"/>
</dbReference>
<comment type="caution">
    <text evidence="6">The sequence shown here is derived from an EMBL/GenBank/DDBJ whole genome shotgun (WGS) entry which is preliminary data.</text>
</comment>
<evidence type="ECO:0000256" key="1">
    <source>
        <dbReference type="ARBA" id="ARBA00022553"/>
    </source>
</evidence>
<dbReference type="InterPro" id="IPR011006">
    <property type="entry name" value="CheY-like_superfamily"/>
</dbReference>
<dbReference type="InterPro" id="IPR016032">
    <property type="entry name" value="Sig_transdc_resp-reg_C-effctor"/>
</dbReference>
<dbReference type="PROSITE" id="PS50043">
    <property type="entry name" value="HTH_LUXR_2"/>
    <property type="match status" value="1"/>
</dbReference>
<dbReference type="CDD" id="cd17535">
    <property type="entry name" value="REC_NarL-like"/>
    <property type="match status" value="1"/>
</dbReference>
<dbReference type="PROSITE" id="PS50110">
    <property type="entry name" value="RESPONSE_REGULATORY"/>
    <property type="match status" value="1"/>
</dbReference>
<dbReference type="AlphaFoldDB" id="A0A3N4UL34"/>
<feature type="modified residue" description="4-aspartylphosphate" evidence="3">
    <location>
        <position position="67"/>
    </location>
</feature>